<dbReference type="SMART" id="SM01002">
    <property type="entry name" value="AlaDh_PNT_C"/>
    <property type="match status" value="1"/>
</dbReference>
<evidence type="ECO:0000256" key="5">
    <source>
        <dbReference type="ARBA" id="ARBA00022857"/>
    </source>
</evidence>
<evidence type="ECO:0000256" key="2">
    <source>
        <dbReference type="ARBA" id="ARBA00005689"/>
    </source>
</evidence>
<comment type="similarity">
    <text evidence="2">Belongs to the AlaDH/PNT family.</text>
</comment>
<dbReference type="InterPro" id="IPR036291">
    <property type="entry name" value="NAD(P)-bd_dom_sf"/>
</dbReference>
<evidence type="ECO:0000313" key="11">
    <source>
        <dbReference type="EMBL" id="ASN80422.1"/>
    </source>
</evidence>
<sequence length="374" mass="39074">MGVVIGVLRSPDPTERRVPLVPDVAKKLRAQGAELVMQRGASAGASIPEGDYPEVTWVDTEQEVTARANMLWTVGPLAPDTLKSLQPGTVVIGLLQPYGSAERAQALAGGRITSFAMELLPRISRAQSMDILSSQGACSGYQCVLIAAAFSPKFFPMLTYAAGTIRPARVLVIGAGVAGLQAIATARRLGAMVEGYDVRPETREQVESLGAKFVDTGVSAAGTGGYARELTEDEKRQQAERLGKAVAMADVLITTAAVPGKKAPLIITDAMVRGMKAGAVVVDMAAETGGNVSGTVPNQEVQVGGVRIIGPVNLPSNMPVSSSEMFARNLFNFIGPFIKDGVLTLDDTDEVLTGATFTANGEVKHAGVKQVLGL</sequence>
<dbReference type="GO" id="GO:0016491">
    <property type="term" value="F:oxidoreductase activity"/>
    <property type="evidence" value="ECO:0007669"/>
    <property type="project" value="InterPro"/>
</dbReference>
<dbReference type="GO" id="GO:0005886">
    <property type="term" value="C:plasma membrane"/>
    <property type="evidence" value="ECO:0007669"/>
    <property type="project" value="TreeGrafter"/>
</dbReference>
<dbReference type="Pfam" id="PF05222">
    <property type="entry name" value="AlaDh_PNT_N"/>
    <property type="match status" value="1"/>
</dbReference>
<comment type="catalytic activity">
    <reaction evidence="8">
        <text>NAD(+) + NADPH + H(+)(in) = NADH + NADP(+) + H(+)(out)</text>
        <dbReference type="Rhea" id="RHEA:47992"/>
        <dbReference type="ChEBI" id="CHEBI:15378"/>
        <dbReference type="ChEBI" id="CHEBI:57540"/>
        <dbReference type="ChEBI" id="CHEBI:57783"/>
        <dbReference type="ChEBI" id="CHEBI:57945"/>
        <dbReference type="ChEBI" id="CHEBI:58349"/>
        <dbReference type="EC" id="7.1.1.1"/>
    </reaction>
</comment>
<keyword evidence="12" id="KW-1185">Reference proteome</keyword>
<dbReference type="PANTHER" id="PTHR10160:SF19">
    <property type="entry name" value="PROTON-TRANSLOCATING NAD(P)(+) TRANSHYDROGENASE"/>
    <property type="match status" value="1"/>
</dbReference>
<accession>A0A221SUV0</accession>
<evidence type="ECO:0000256" key="1">
    <source>
        <dbReference type="ARBA" id="ARBA00003943"/>
    </source>
</evidence>
<evidence type="ECO:0000256" key="6">
    <source>
        <dbReference type="ARBA" id="ARBA00022967"/>
    </source>
</evidence>
<keyword evidence="6" id="KW-1278">Translocase</keyword>
<evidence type="ECO:0000256" key="7">
    <source>
        <dbReference type="ARBA" id="ARBA00023027"/>
    </source>
</evidence>
<dbReference type="CDD" id="cd05304">
    <property type="entry name" value="Rubrum_tdh"/>
    <property type="match status" value="1"/>
</dbReference>
<dbReference type="InterPro" id="IPR007886">
    <property type="entry name" value="AlaDH/PNT_N"/>
</dbReference>
<dbReference type="InterPro" id="IPR007698">
    <property type="entry name" value="AlaDH/PNT_NAD(H)-bd"/>
</dbReference>
<feature type="domain" description="Alanine dehydrogenase/pyridine nucleotide transhydrogenase NAD(H)-binding" evidence="9">
    <location>
        <begin position="148"/>
        <end position="310"/>
    </location>
</feature>
<gene>
    <name evidence="11" type="ORF">DFI_04835</name>
</gene>
<evidence type="ECO:0000256" key="8">
    <source>
        <dbReference type="ARBA" id="ARBA00048202"/>
    </source>
</evidence>
<evidence type="ECO:0000313" key="12">
    <source>
        <dbReference type="Proteomes" id="UP000259030"/>
    </source>
</evidence>
<dbReference type="RefSeq" id="WP_027462138.1">
    <property type="nucleotide sequence ID" value="NZ_CP021081.1"/>
</dbReference>
<evidence type="ECO:0000256" key="4">
    <source>
        <dbReference type="ARBA" id="ARBA00022741"/>
    </source>
</evidence>
<dbReference type="KEGG" id="dfc:DFI_04835"/>
<dbReference type="GO" id="GO:0008750">
    <property type="term" value="F:proton-translocating NAD(P)+ transhydrogenase activity"/>
    <property type="evidence" value="ECO:0007669"/>
    <property type="project" value="UniProtKB-EC"/>
</dbReference>
<organism evidence="11 12">
    <name type="scientific">Deinococcus ficus</name>
    <dbReference type="NCBI Taxonomy" id="317577"/>
    <lineage>
        <taxon>Bacteria</taxon>
        <taxon>Thermotogati</taxon>
        <taxon>Deinococcota</taxon>
        <taxon>Deinococci</taxon>
        <taxon>Deinococcales</taxon>
        <taxon>Deinococcaceae</taxon>
        <taxon>Deinococcus</taxon>
    </lineage>
</organism>
<dbReference type="EC" id="7.1.1.1" evidence="3"/>
<feature type="domain" description="Alanine dehydrogenase/pyridine nucleotide transhydrogenase N-terminal" evidence="10">
    <location>
        <begin position="6"/>
        <end position="139"/>
    </location>
</feature>
<dbReference type="AlphaFoldDB" id="A0A221SUV0"/>
<protein>
    <recommendedName>
        <fullName evidence="3">proton-translocating NAD(P)(+) transhydrogenase</fullName>
        <ecNumber evidence="3">7.1.1.1</ecNumber>
    </recommendedName>
</protein>
<dbReference type="InterPro" id="IPR008143">
    <property type="entry name" value="Ala_DH/PNT_CS2"/>
</dbReference>
<dbReference type="EMBL" id="CP021081">
    <property type="protein sequence ID" value="ASN80422.1"/>
    <property type="molecule type" value="Genomic_DNA"/>
</dbReference>
<dbReference type="SUPFAM" id="SSF51735">
    <property type="entry name" value="NAD(P)-binding Rossmann-fold domains"/>
    <property type="match status" value="1"/>
</dbReference>
<dbReference type="SMART" id="SM01003">
    <property type="entry name" value="AlaDh_PNT_N"/>
    <property type="match status" value="1"/>
</dbReference>
<dbReference type="GO" id="GO:0006740">
    <property type="term" value="P:NADPH regeneration"/>
    <property type="evidence" value="ECO:0007669"/>
    <property type="project" value="TreeGrafter"/>
</dbReference>
<dbReference type="GO" id="GO:0050661">
    <property type="term" value="F:NADP binding"/>
    <property type="evidence" value="ECO:0007669"/>
    <property type="project" value="TreeGrafter"/>
</dbReference>
<dbReference type="Gene3D" id="3.40.50.720">
    <property type="entry name" value="NAD(P)-binding Rossmann-like Domain"/>
    <property type="match status" value="2"/>
</dbReference>
<reference evidence="11 12" key="1">
    <citation type="submission" date="2017-05" db="EMBL/GenBank/DDBJ databases">
        <title>The complete genome sequence of Deinococcus ficus isolated from the rhizosphere of the Ficus religiosa L. in Taiwan.</title>
        <authorList>
            <person name="Wu K.-M."/>
            <person name="Liao T.-L."/>
            <person name="Liu Y.-M."/>
            <person name="Young C.-C."/>
            <person name="Tsai S.-F."/>
        </authorList>
    </citation>
    <scope>NUCLEOTIDE SEQUENCE [LARGE SCALE GENOMIC DNA]</scope>
    <source>
        <strain evidence="11 12">CC-FR2-10</strain>
    </source>
</reference>
<comment type="function">
    <text evidence="1">The transhydrogenation between NADH and NADP is coupled to respiration and ATP hydrolysis and functions as a proton pump across the membrane.</text>
</comment>
<dbReference type="PANTHER" id="PTHR10160">
    <property type="entry name" value="NAD(P) TRANSHYDROGENASE"/>
    <property type="match status" value="1"/>
</dbReference>
<dbReference type="Proteomes" id="UP000259030">
    <property type="component" value="Chromosome"/>
</dbReference>
<dbReference type="PROSITE" id="PS00837">
    <property type="entry name" value="ALADH_PNT_2"/>
    <property type="match status" value="1"/>
</dbReference>
<evidence type="ECO:0000259" key="9">
    <source>
        <dbReference type="SMART" id="SM01002"/>
    </source>
</evidence>
<dbReference type="SUPFAM" id="SSF52283">
    <property type="entry name" value="Formate/glycerate dehydrogenase catalytic domain-like"/>
    <property type="match status" value="1"/>
</dbReference>
<dbReference type="Pfam" id="PF01262">
    <property type="entry name" value="AlaDh_PNT_C"/>
    <property type="match status" value="1"/>
</dbReference>
<dbReference type="STRING" id="317577.GCA_000419625_00168"/>
<proteinExistence type="inferred from homology"/>
<evidence type="ECO:0000256" key="3">
    <source>
        <dbReference type="ARBA" id="ARBA00012943"/>
    </source>
</evidence>
<keyword evidence="7" id="KW-0520">NAD</keyword>
<keyword evidence="4" id="KW-0547">Nucleotide-binding</keyword>
<evidence type="ECO:0000259" key="10">
    <source>
        <dbReference type="SMART" id="SM01003"/>
    </source>
</evidence>
<name>A0A221SUV0_9DEIO</name>
<keyword evidence="5" id="KW-0521">NADP</keyword>